<protein>
    <submittedName>
        <fullName evidence="1">Uncharacterized protein</fullName>
    </submittedName>
</protein>
<name>A0ACB7YGL1_9ERIC</name>
<reference evidence="1 2" key="1">
    <citation type="journal article" date="2021" name="Hortic Res">
        <title>High-quality reference genome and annotation aids understanding of berry development for evergreen blueberry (Vaccinium darrowii).</title>
        <authorList>
            <person name="Yu J."/>
            <person name="Hulse-Kemp A.M."/>
            <person name="Babiker E."/>
            <person name="Staton M."/>
        </authorList>
    </citation>
    <scope>NUCLEOTIDE SEQUENCE [LARGE SCALE GENOMIC DNA]</scope>
    <source>
        <strain evidence="2">cv. NJ 8807/NJ 8810</strain>
        <tissue evidence="1">Young leaf</tissue>
    </source>
</reference>
<sequence>MCGEGNVLASNAGICTGTVVRDSTAVVEAFNNLGKKVDSQLPSGDELGDVGFISSLLRVGTVELSSNKLSLLSDHDVVLVVEEDLLVGDVSPSVDHDVVLAVDEDIPLLVGDVFSSAGVQVVQPAPKKGRGREKGKGGGTRKLWNFNNLSGKVALAKVNLSKIQELCFRFPQDHQKMNAHRARNTILSLANDQGVWLEDPIAIEAKILGYYQRLLGTSFAQKWDPIVALSAAISHKVPHVLHEGLIAPVTDLKIWEALKSIKKVKAPGPDGFNSAFFIDN</sequence>
<evidence type="ECO:0000313" key="1">
    <source>
        <dbReference type="EMBL" id="KAH7852648.1"/>
    </source>
</evidence>
<dbReference type="EMBL" id="CM037158">
    <property type="protein sequence ID" value="KAH7852648.1"/>
    <property type="molecule type" value="Genomic_DNA"/>
</dbReference>
<evidence type="ECO:0000313" key="2">
    <source>
        <dbReference type="Proteomes" id="UP000828048"/>
    </source>
</evidence>
<proteinExistence type="predicted"/>
<gene>
    <name evidence="1" type="ORF">Vadar_027409</name>
</gene>
<keyword evidence="2" id="KW-1185">Reference proteome</keyword>
<comment type="caution">
    <text evidence="1">The sequence shown here is derived from an EMBL/GenBank/DDBJ whole genome shotgun (WGS) entry which is preliminary data.</text>
</comment>
<accession>A0ACB7YGL1</accession>
<dbReference type="Proteomes" id="UP000828048">
    <property type="component" value="Chromosome 8"/>
</dbReference>
<organism evidence="1 2">
    <name type="scientific">Vaccinium darrowii</name>
    <dbReference type="NCBI Taxonomy" id="229202"/>
    <lineage>
        <taxon>Eukaryota</taxon>
        <taxon>Viridiplantae</taxon>
        <taxon>Streptophyta</taxon>
        <taxon>Embryophyta</taxon>
        <taxon>Tracheophyta</taxon>
        <taxon>Spermatophyta</taxon>
        <taxon>Magnoliopsida</taxon>
        <taxon>eudicotyledons</taxon>
        <taxon>Gunneridae</taxon>
        <taxon>Pentapetalae</taxon>
        <taxon>asterids</taxon>
        <taxon>Ericales</taxon>
        <taxon>Ericaceae</taxon>
        <taxon>Vaccinioideae</taxon>
        <taxon>Vaccinieae</taxon>
        <taxon>Vaccinium</taxon>
    </lineage>
</organism>